<feature type="signal peptide" evidence="1">
    <location>
        <begin position="1"/>
        <end position="29"/>
    </location>
</feature>
<evidence type="ECO:0000256" key="1">
    <source>
        <dbReference type="SAM" id="SignalP"/>
    </source>
</evidence>
<dbReference type="Proteomes" id="UP000649753">
    <property type="component" value="Unassembled WGS sequence"/>
</dbReference>
<dbReference type="EMBL" id="JADBEB010000001">
    <property type="protein sequence ID" value="MBE1487964.1"/>
    <property type="molecule type" value="Genomic_DNA"/>
</dbReference>
<organism evidence="3 4">
    <name type="scientific">Plantactinospora soyae</name>
    <dbReference type="NCBI Taxonomy" id="1544732"/>
    <lineage>
        <taxon>Bacteria</taxon>
        <taxon>Bacillati</taxon>
        <taxon>Actinomycetota</taxon>
        <taxon>Actinomycetes</taxon>
        <taxon>Micromonosporales</taxon>
        <taxon>Micromonosporaceae</taxon>
        <taxon>Plantactinospora</taxon>
    </lineage>
</organism>
<dbReference type="PANTHER" id="PTHR46825:SF9">
    <property type="entry name" value="BETA-LACTAMASE-RELATED DOMAIN-CONTAINING PROTEIN"/>
    <property type="match status" value="1"/>
</dbReference>
<evidence type="ECO:0000313" key="3">
    <source>
        <dbReference type="EMBL" id="MBE1487964.1"/>
    </source>
</evidence>
<keyword evidence="4" id="KW-1185">Reference proteome</keyword>
<keyword evidence="1" id="KW-0732">Signal</keyword>
<name>A0A927R604_9ACTN</name>
<feature type="domain" description="Beta-lactamase-related" evidence="2">
    <location>
        <begin position="47"/>
        <end position="384"/>
    </location>
</feature>
<dbReference type="AlphaFoldDB" id="A0A927R604"/>
<dbReference type="InterPro" id="IPR012338">
    <property type="entry name" value="Beta-lactam/transpept-like"/>
</dbReference>
<sequence>MVSRRSFLRAGAGVIPAIALGATSRPAVAGPVVLTTTGVVPAQLAGFDAVLKTYVTERRISCAQLAIAKDGRIVLARGYRYAATTPDVPQVSPTSLFRIASLSKHITAAAIIRLAQDGALSLTARVAPLLGLSTAADPRLADVTVWRLLQHTGGWDRDISPDYLYLDHQIASTLGVPLPITREHIVRYASSRPLDFAPGTRYAYSNYGYLLLGQIVEKVSGQSYESYVSQKLLTPVGIGRMRLGRTLRSAAAPGEVVYESQYTSTTVTDPSGIPVPTPYGGFSMENRGPGGGWLASAVDLVHLAKVFDAPGPVLNATSIGRTFAIPEIGANANGSWYAAGWFARDVTGHRNSWHDGSLPGNYGYLARLQNGFTYAALFNRREETGSLDFNVLSPRINAEIGRVTSWPTRDLTPDYF</sequence>
<dbReference type="Gene3D" id="3.40.710.10">
    <property type="entry name" value="DD-peptidase/beta-lactamase superfamily"/>
    <property type="match status" value="1"/>
</dbReference>
<evidence type="ECO:0000313" key="4">
    <source>
        <dbReference type="Proteomes" id="UP000649753"/>
    </source>
</evidence>
<dbReference type="InterPro" id="IPR006311">
    <property type="entry name" value="TAT_signal"/>
</dbReference>
<dbReference type="GO" id="GO:0047420">
    <property type="term" value="F:N-acyl-D-amino-acid deacylase activity"/>
    <property type="evidence" value="ECO:0007669"/>
    <property type="project" value="UniProtKB-EC"/>
</dbReference>
<feature type="chain" id="PRO_5038425160" evidence="1">
    <location>
        <begin position="30"/>
        <end position="416"/>
    </location>
</feature>
<dbReference type="RefSeq" id="WP_192767719.1">
    <property type="nucleotide sequence ID" value="NZ_JADBEB010000001.1"/>
</dbReference>
<reference evidence="3" key="1">
    <citation type="submission" date="2020-10" db="EMBL/GenBank/DDBJ databases">
        <title>Sequencing the genomes of 1000 actinobacteria strains.</title>
        <authorList>
            <person name="Klenk H.-P."/>
        </authorList>
    </citation>
    <scope>NUCLEOTIDE SEQUENCE</scope>
    <source>
        <strain evidence="3">DSM 46832</strain>
    </source>
</reference>
<dbReference type="SUPFAM" id="SSF56601">
    <property type="entry name" value="beta-lactamase/transpeptidase-like"/>
    <property type="match status" value="1"/>
</dbReference>
<comment type="caution">
    <text evidence="3">The sequence shown here is derived from an EMBL/GenBank/DDBJ whole genome shotgun (WGS) entry which is preliminary data.</text>
</comment>
<accession>A0A927R604</accession>
<dbReference type="InterPro" id="IPR050491">
    <property type="entry name" value="AmpC-like"/>
</dbReference>
<evidence type="ECO:0000259" key="2">
    <source>
        <dbReference type="Pfam" id="PF00144"/>
    </source>
</evidence>
<gene>
    <name evidence="3" type="ORF">H4W31_003602</name>
</gene>
<dbReference type="Pfam" id="PF00144">
    <property type="entry name" value="Beta-lactamase"/>
    <property type="match status" value="1"/>
</dbReference>
<dbReference type="PROSITE" id="PS51318">
    <property type="entry name" value="TAT"/>
    <property type="match status" value="1"/>
</dbReference>
<dbReference type="PANTHER" id="PTHR46825">
    <property type="entry name" value="D-ALANYL-D-ALANINE-CARBOXYPEPTIDASE/ENDOPEPTIDASE AMPH"/>
    <property type="match status" value="1"/>
</dbReference>
<dbReference type="InterPro" id="IPR001466">
    <property type="entry name" value="Beta-lactam-related"/>
</dbReference>
<proteinExistence type="predicted"/>
<dbReference type="EC" id="3.5.1.81" evidence="3"/>
<protein>
    <submittedName>
        <fullName evidence="3">N-acyl-D-amino-acid deacylase</fullName>
        <ecNumber evidence="3">3.5.1.81</ecNumber>
    </submittedName>
</protein>
<keyword evidence="3" id="KW-0378">Hydrolase</keyword>